<dbReference type="GO" id="GO:0019988">
    <property type="term" value="P:charged-tRNA amino acid modification"/>
    <property type="evidence" value="ECO:0007669"/>
    <property type="project" value="InterPro"/>
</dbReference>
<comment type="caution">
    <text evidence="3">The sequence shown here is derived from an EMBL/GenBank/DDBJ whole genome shotgun (WGS) entry which is preliminary data.</text>
</comment>
<name>A0A8H6W197_MYCCL</name>
<dbReference type="PANTHER" id="PTHR31811:SF0">
    <property type="entry name" value="TRNA A64-2'-O-RIBOSYLPHOSPHATE TRANSFERASE"/>
    <property type="match status" value="1"/>
</dbReference>
<dbReference type="PIRSF" id="PIRSF007747">
    <property type="entry name" value="Ribosyl_Ptfrase"/>
    <property type="match status" value="1"/>
</dbReference>
<accession>A0A8H6W197</accession>
<feature type="domain" description="Rit1 N-terminal" evidence="2">
    <location>
        <begin position="11"/>
        <end position="288"/>
    </location>
</feature>
<evidence type="ECO:0000259" key="1">
    <source>
        <dbReference type="Pfam" id="PF04179"/>
    </source>
</evidence>
<dbReference type="GO" id="GO:0005737">
    <property type="term" value="C:cytoplasm"/>
    <property type="evidence" value="ECO:0007669"/>
    <property type="project" value="TreeGrafter"/>
</dbReference>
<reference evidence="3" key="1">
    <citation type="submission" date="2020-05" db="EMBL/GenBank/DDBJ databases">
        <title>Mycena genomes resolve the evolution of fungal bioluminescence.</title>
        <authorList>
            <person name="Tsai I.J."/>
        </authorList>
    </citation>
    <scope>NUCLEOTIDE SEQUENCE</scope>
    <source>
        <strain evidence="3">110903Hualien_Pintung</strain>
    </source>
</reference>
<gene>
    <name evidence="3" type="ORF">HMN09_01011100</name>
</gene>
<organism evidence="3 4">
    <name type="scientific">Mycena chlorophos</name>
    <name type="common">Agaric fungus</name>
    <name type="synonym">Agaricus chlorophos</name>
    <dbReference type="NCBI Taxonomy" id="658473"/>
    <lineage>
        <taxon>Eukaryota</taxon>
        <taxon>Fungi</taxon>
        <taxon>Dikarya</taxon>
        <taxon>Basidiomycota</taxon>
        <taxon>Agaricomycotina</taxon>
        <taxon>Agaricomycetes</taxon>
        <taxon>Agaricomycetidae</taxon>
        <taxon>Agaricales</taxon>
        <taxon>Marasmiineae</taxon>
        <taxon>Mycenaceae</taxon>
        <taxon>Mycena</taxon>
    </lineage>
</organism>
<dbReference type="PANTHER" id="PTHR31811">
    <property type="entry name" value="TRNA A64-2'-O-RIBOSYLPHOSPHATE TRANSFERASE"/>
    <property type="match status" value="1"/>
</dbReference>
<keyword evidence="3" id="KW-0808">Transferase</keyword>
<evidence type="ECO:0000313" key="3">
    <source>
        <dbReference type="EMBL" id="KAF7297903.1"/>
    </source>
</evidence>
<dbReference type="Pfam" id="PF17184">
    <property type="entry name" value="Rit1_C"/>
    <property type="match status" value="1"/>
</dbReference>
<sequence>MFDERDALKELRKESLDIYNRLHSIEQDIAFVNAVHEAYPGVPVLPNLRCGAWYTDPGIRFSSPNTTANGGDDSSSVKGAYFKSTDGHYNAWRFSLRRPNLHLLPIAAKDGGSGLILVDSTRAGKRLPDALSKTVPIWCAVVNRAVAIRLGSSVPSDWDTSLHTPPSIPQQEAAQISTQLDGWAQALASSSYSLPQLPRPLRPVWITPAQSTFPQPPETCIPIICVSASAVMSEGDARRVHGFAYVQGAGDDHELWGMGLTPELFWQHRELLLSAERAELSHLVQDLVSASSSTPERTNRGPTPITHADSRLLIGALLDLDYYDENIAYVLAGGPAPLHNPPIPRILHLPLSSSNKKAQSNSALPALLPRSTAFASAQLRAGKRVCFACDDGRDVSVGLALAALGVAFDAEGRLLPGDRSCGAVAMDKQALRTRLEWIIASRPEANPSRATLKRVNEFLMSSAYK</sequence>
<dbReference type="EMBL" id="JACAZE010000015">
    <property type="protein sequence ID" value="KAF7297903.1"/>
    <property type="molecule type" value="Genomic_DNA"/>
</dbReference>
<dbReference type="AlphaFoldDB" id="A0A8H6W197"/>
<dbReference type="Proteomes" id="UP000613580">
    <property type="component" value="Unassembled WGS sequence"/>
</dbReference>
<evidence type="ECO:0000259" key="2">
    <source>
        <dbReference type="Pfam" id="PF17184"/>
    </source>
</evidence>
<dbReference type="InterPro" id="IPR007306">
    <property type="entry name" value="Rit1"/>
</dbReference>
<dbReference type="InterPro" id="IPR033449">
    <property type="entry name" value="Rit1_N"/>
</dbReference>
<proteinExistence type="predicted"/>
<feature type="domain" description="Rit1 DUSP-like" evidence="1">
    <location>
        <begin position="346"/>
        <end position="459"/>
    </location>
</feature>
<dbReference type="InterPro" id="IPR033421">
    <property type="entry name" value="Rit1_DUSP-like"/>
</dbReference>
<evidence type="ECO:0000313" key="4">
    <source>
        <dbReference type="Proteomes" id="UP000613580"/>
    </source>
</evidence>
<dbReference type="Pfam" id="PF04179">
    <property type="entry name" value="Init_tRNA_PT"/>
    <property type="match status" value="1"/>
</dbReference>
<dbReference type="GO" id="GO:0043399">
    <property type="term" value="F:tRNA adenosine(64)-2'-O-ribosylphosphate transferase activity"/>
    <property type="evidence" value="ECO:0007669"/>
    <property type="project" value="InterPro"/>
</dbReference>
<dbReference type="OrthoDB" id="45256at2759"/>
<protein>
    <submittedName>
        <fullName evidence="3">Initiator tRNA phosphoribosyl transferase</fullName>
    </submittedName>
</protein>
<keyword evidence="4" id="KW-1185">Reference proteome</keyword>